<protein>
    <recommendedName>
        <fullName evidence="7">WD40 repeat-like protein</fullName>
    </recommendedName>
</protein>
<keyword evidence="1 3" id="KW-0853">WD repeat</keyword>
<keyword evidence="6" id="KW-1185">Reference proteome</keyword>
<dbReference type="InterPro" id="IPR019775">
    <property type="entry name" value="WD40_repeat_CS"/>
</dbReference>
<evidence type="ECO:0000256" key="4">
    <source>
        <dbReference type="SAM" id="MobiDB-lite"/>
    </source>
</evidence>
<dbReference type="PROSITE" id="PS50294">
    <property type="entry name" value="WD_REPEATS_REGION"/>
    <property type="match status" value="4"/>
</dbReference>
<dbReference type="PANTHER" id="PTHR44129">
    <property type="entry name" value="WD REPEAT-CONTAINING PROTEIN POP1"/>
    <property type="match status" value="1"/>
</dbReference>
<evidence type="ECO:0000313" key="5">
    <source>
        <dbReference type="EMBL" id="KIJ64967.1"/>
    </source>
</evidence>
<dbReference type="PROSITE" id="PS00678">
    <property type="entry name" value="WD_REPEATS_1"/>
    <property type="match status" value="2"/>
</dbReference>
<dbReference type="AlphaFoldDB" id="A0A0C9WG81"/>
<evidence type="ECO:0008006" key="7">
    <source>
        <dbReference type="Google" id="ProtNLM"/>
    </source>
</evidence>
<organism evidence="5 6">
    <name type="scientific">Hydnomerulius pinastri MD-312</name>
    <dbReference type="NCBI Taxonomy" id="994086"/>
    <lineage>
        <taxon>Eukaryota</taxon>
        <taxon>Fungi</taxon>
        <taxon>Dikarya</taxon>
        <taxon>Basidiomycota</taxon>
        <taxon>Agaricomycotina</taxon>
        <taxon>Agaricomycetes</taxon>
        <taxon>Agaricomycetidae</taxon>
        <taxon>Boletales</taxon>
        <taxon>Boletales incertae sedis</taxon>
        <taxon>Leucogyrophana</taxon>
    </lineage>
</organism>
<evidence type="ECO:0000256" key="3">
    <source>
        <dbReference type="PROSITE-ProRule" id="PRU00221"/>
    </source>
</evidence>
<feature type="compositionally biased region" description="Low complexity" evidence="4">
    <location>
        <begin position="1"/>
        <end position="20"/>
    </location>
</feature>
<dbReference type="HOGENOM" id="CLU_016266_0_0_1"/>
<evidence type="ECO:0000256" key="2">
    <source>
        <dbReference type="ARBA" id="ARBA00022737"/>
    </source>
</evidence>
<dbReference type="SUPFAM" id="SSF50978">
    <property type="entry name" value="WD40 repeat-like"/>
    <property type="match status" value="1"/>
</dbReference>
<dbReference type="InterPro" id="IPR015943">
    <property type="entry name" value="WD40/YVTN_repeat-like_dom_sf"/>
</dbReference>
<feature type="repeat" description="WD" evidence="3">
    <location>
        <begin position="280"/>
        <end position="312"/>
    </location>
</feature>
<feature type="compositionally biased region" description="Pro residues" evidence="4">
    <location>
        <begin position="380"/>
        <end position="389"/>
    </location>
</feature>
<dbReference type="InterPro" id="IPR001680">
    <property type="entry name" value="WD40_rpt"/>
</dbReference>
<accession>A0A0C9WG81</accession>
<dbReference type="CDD" id="cd00200">
    <property type="entry name" value="WD40"/>
    <property type="match status" value="1"/>
</dbReference>
<dbReference type="EMBL" id="KN839845">
    <property type="protein sequence ID" value="KIJ64967.1"/>
    <property type="molecule type" value="Genomic_DNA"/>
</dbReference>
<dbReference type="SMART" id="SM00320">
    <property type="entry name" value="WD40"/>
    <property type="match status" value="7"/>
</dbReference>
<proteinExistence type="predicted"/>
<feature type="region of interest" description="Disordered" evidence="4">
    <location>
        <begin position="348"/>
        <end position="389"/>
    </location>
</feature>
<feature type="repeat" description="WD" evidence="3">
    <location>
        <begin position="31"/>
        <end position="72"/>
    </location>
</feature>
<keyword evidence="2" id="KW-0677">Repeat</keyword>
<feature type="region of interest" description="Disordered" evidence="4">
    <location>
        <begin position="314"/>
        <end position="334"/>
    </location>
</feature>
<dbReference type="PROSITE" id="PS50082">
    <property type="entry name" value="WD_REPEATS_2"/>
    <property type="match status" value="4"/>
</dbReference>
<dbReference type="InterPro" id="IPR020472">
    <property type="entry name" value="WD40_PAC1"/>
</dbReference>
<evidence type="ECO:0000313" key="6">
    <source>
        <dbReference type="Proteomes" id="UP000053820"/>
    </source>
</evidence>
<feature type="repeat" description="WD" evidence="3">
    <location>
        <begin position="115"/>
        <end position="156"/>
    </location>
</feature>
<feature type="region of interest" description="Disordered" evidence="4">
    <location>
        <begin position="1"/>
        <end position="28"/>
    </location>
</feature>
<dbReference type="Proteomes" id="UP000053820">
    <property type="component" value="Unassembled WGS sequence"/>
</dbReference>
<reference evidence="5 6" key="1">
    <citation type="submission" date="2014-04" db="EMBL/GenBank/DDBJ databases">
        <title>Evolutionary Origins and Diversification of the Mycorrhizal Mutualists.</title>
        <authorList>
            <consortium name="DOE Joint Genome Institute"/>
            <consortium name="Mycorrhizal Genomics Consortium"/>
            <person name="Kohler A."/>
            <person name="Kuo A."/>
            <person name="Nagy L.G."/>
            <person name="Floudas D."/>
            <person name="Copeland A."/>
            <person name="Barry K.W."/>
            <person name="Cichocki N."/>
            <person name="Veneault-Fourrey C."/>
            <person name="LaButti K."/>
            <person name="Lindquist E.A."/>
            <person name="Lipzen A."/>
            <person name="Lundell T."/>
            <person name="Morin E."/>
            <person name="Murat C."/>
            <person name="Riley R."/>
            <person name="Ohm R."/>
            <person name="Sun H."/>
            <person name="Tunlid A."/>
            <person name="Henrissat B."/>
            <person name="Grigoriev I.V."/>
            <person name="Hibbett D.S."/>
            <person name="Martin F."/>
        </authorList>
    </citation>
    <scope>NUCLEOTIDE SEQUENCE [LARGE SCALE GENOMIC DNA]</scope>
    <source>
        <strain evidence="5 6">MD-312</strain>
    </source>
</reference>
<feature type="compositionally biased region" description="Low complexity" evidence="4">
    <location>
        <begin position="530"/>
        <end position="541"/>
    </location>
</feature>
<name>A0A0C9WG81_9AGAM</name>
<dbReference type="PRINTS" id="PR00320">
    <property type="entry name" value="GPROTEINBRPT"/>
</dbReference>
<dbReference type="Pfam" id="PF00400">
    <property type="entry name" value="WD40"/>
    <property type="match status" value="5"/>
</dbReference>
<dbReference type="InterPro" id="IPR050349">
    <property type="entry name" value="WD_LIS1/nudF_dynein_reg"/>
</dbReference>
<dbReference type="Gene3D" id="2.130.10.10">
    <property type="entry name" value="YVTN repeat-like/Quinoprotein amine dehydrogenase"/>
    <property type="match status" value="2"/>
</dbReference>
<dbReference type="InterPro" id="IPR036322">
    <property type="entry name" value="WD40_repeat_dom_sf"/>
</dbReference>
<sequence length="612" mass="65600">MSTPSTSVDASSSSYPVASKSESRPAPIQTYEGHEDSVLYVAFFQDEQRLVTGSADGSLRVWNRETGAQIGKTLQGHTGPVNEVDVSPDGRTIASGSDDGTVKIWDAETEELLQTLGHGDRVTSVHISPDSKRVASGSVDRRLRIWDIKTGELALEPIICMGMVWCVRYSPTGDRIASAADFIEIWDANTSDWEDSIIYIQEEAYPLAWTLDGEEVISGGDRIVAFWDSLIGEGTRSWEAHETWIYSVSLSRNGFHLATCSQFEKTAFVFDLRTRKRIAAYEHDDVVFTLAYSPSGRFITTACRDRKAHLWDAPGHPQATSQEPPCGSEAIAPESCSASPLQARHLTSIASPVGPPTSTSPPLSSSLDSVASVSTSIPTSGPPSAPVVTIPPPVEASTTYSLPPTSSPSIPLCLARVDLSDEGVSHVPTSPSECSSLPARVLPSSADFPPTSPNLGTRLSSSQDVDISFLPPDEASILREYRRQKSKFAAAHGAPSEPPHDVESIVSLSSLQTPVHHPPLDSLLHVRDASSLPHPSSLSPGGQPPSPFIRPISDADPVDAASPLSTSPAEHDLELDAHLSMSRPSDLCAGSRTDIEADSVPMLEFENPWASD</sequence>
<feature type="compositionally biased region" description="Low complexity" evidence="4">
    <location>
        <begin position="360"/>
        <end position="376"/>
    </location>
</feature>
<feature type="repeat" description="WD" evidence="3">
    <location>
        <begin position="74"/>
        <end position="115"/>
    </location>
</feature>
<evidence type="ECO:0000256" key="1">
    <source>
        <dbReference type="ARBA" id="ARBA00022574"/>
    </source>
</evidence>
<gene>
    <name evidence="5" type="ORF">HYDPIDRAFT_111678</name>
</gene>
<dbReference type="OrthoDB" id="2660687at2759"/>
<feature type="region of interest" description="Disordered" evidence="4">
    <location>
        <begin position="529"/>
        <end position="612"/>
    </location>
</feature>